<keyword evidence="2" id="KW-1185">Reference proteome</keyword>
<proteinExistence type="predicted"/>
<reference evidence="1 2" key="1">
    <citation type="submission" date="2019-03" db="EMBL/GenBank/DDBJ databases">
        <title>Genomic Encyclopedia of Type Strains, Phase IV (KMG-IV): sequencing the most valuable type-strain genomes for metagenomic binning, comparative biology and taxonomic classification.</title>
        <authorList>
            <person name="Goeker M."/>
        </authorList>
    </citation>
    <scope>NUCLEOTIDE SEQUENCE [LARGE SCALE GENOMIC DNA]</scope>
    <source>
        <strain evidence="1 2">DSM 26377</strain>
    </source>
</reference>
<comment type="caution">
    <text evidence="1">The sequence shown here is derived from an EMBL/GenBank/DDBJ whole genome shotgun (WGS) entry which is preliminary data.</text>
</comment>
<gene>
    <name evidence="1" type="ORF">DFR24_2755</name>
</gene>
<dbReference type="EMBL" id="SOBT01000009">
    <property type="protein sequence ID" value="TDU28386.1"/>
    <property type="molecule type" value="Genomic_DNA"/>
</dbReference>
<evidence type="ECO:0000313" key="2">
    <source>
        <dbReference type="Proteomes" id="UP000295341"/>
    </source>
</evidence>
<sequence length="296" mass="31894">MFDLQDRVVPPRIADIGFTVPLPSDWIWHALPEEDLNFDNPAFLVPLAVVVAPHAMLIWTAAARPGYEEGTLSDWARYLLEQHGLSPRSFGEAWLGALPAIVGEAEQPSDFGPMTVRYVFAEDGGRLINVTLSAPASLASAIEPVWRATLASFALAAPKGPTVRVWPVVEAGDSAVVQYNEYVEPEANTEQAPEARDESPAWWRAAQALEAAGHLEEAELAIRAAVPHLGGLIQIAELYRLRMLRLREAGDAAGAREAHRRAVNWAGFYAASATSGGEGTALSAERDAFIAALGPE</sequence>
<organism evidence="1 2">
    <name type="scientific">Panacagrimonas perspica</name>
    <dbReference type="NCBI Taxonomy" id="381431"/>
    <lineage>
        <taxon>Bacteria</taxon>
        <taxon>Pseudomonadati</taxon>
        <taxon>Pseudomonadota</taxon>
        <taxon>Gammaproteobacteria</taxon>
        <taxon>Nevskiales</taxon>
        <taxon>Nevskiaceae</taxon>
        <taxon>Panacagrimonas</taxon>
    </lineage>
</organism>
<dbReference type="Proteomes" id="UP000295341">
    <property type="component" value="Unassembled WGS sequence"/>
</dbReference>
<dbReference type="RefSeq" id="WP_133881936.1">
    <property type="nucleotide sequence ID" value="NZ_MWIN01000029.1"/>
</dbReference>
<accession>A0A4S3JZZ6</accession>
<protein>
    <submittedName>
        <fullName evidence="1">Uncharacterized protein</fullName>
    </submittedName>
</protein>
<name>A0A4S3JZZ6_9GAMM</name>
<dbReference type="AlphaFoldDB" id="A0A4S3JZZ6"/>
<evidence type="ECO:0000313" key="1">
    <source>
        <dbReference type="EMBL" id="TDU28386.1"/>
    </source>
</evidence>